<name>A0A0U1AJ50_9MYCO</name>
<dbReference type="InterPro" id="IPR029058">
    <property type="entry name" value="AB_hydrolase_fold"/>
</dbReference>
<dbReference type="EMBL" id="CSWP01000008">
    <property type="protein sequence ID" value="CPV64435.1"/>
    <property type="molecule type" value="Genomic_DNA"/>
</dbReference>
<dbReference type="GO" id="GO:0008610">
    <property type="term" value="P:lipid biosynthetic process"/>
    <property type="evidence" value="ECO:0007669"/>
    <property type="project" value="TreeGrafter"/>
</dbReference>
<evidence type="ECO:0000256" key="3">
    <source>
        <dbReference type="ARBA" id="ARBA00023026"/>
    </source>
</evidence>
<evidence type="ECO:0000313" key="6">
    <source>
        <dbReference type="EMBL" id="CPV64435.1"/>
    </source>
</evidence>
<gene>
    <name evidence="6" type="primary">mbtB_1</name>
    <name evidence="6" type="ORF">ERS075579_03673</name>
</gene>
<keyword evidence="3" id="KW-0843">Virulence</keyword>
<evidence type="ECO:0000256" key="1">
    <source>
        <dbReference type="ARBA" id="ARBA00007169"/>
    </source>
</evidence>
<feature type="domain" description="Thioesterase" evidence="5">
    <location>
        <begin position="25"/>
        <end position="235"/>
    </location>
</feature>
<evidence type="ECO:0000313" key="7">
    <source>
        <dbReference type="Proteomes" id="UP000045782"/>
    </source>
</evidence>
<evidence type="ECO:0000256" key="2">
    <source>
        <dbReference type="ARBA" id="ARBA00015007"/>
    </source>
</evidence>
<comment type="similarity">
    <text evidence="1">Belongs to the thioesterase family.</text>
</comment>
<dbReference type="RefSeq" id="WP_005060971.1">
    <property type="nucleotide sequence ID" value="NZ_CP014953.1"/>
</dbReference>
<comment type="catalytic activity">
    <reaction evidence="4">
        <text>a fatty acyl-CoA + H2O = a fatty acid + CoA + H(+)</text>
        <dbReference type="Rhea" id="RHEA:16781"/>
        <dbReference type="ChEBI" id="CHEBI:15377"/>
        <dbReference type="ChEBI" id="CHEBI:15378"/>
        <dbReference type="ChEBI" id="CHEBI:28868"/>
        <dbReference type="ChEBI" id="CHEBI:57287"/>
        <dbReference type="ChEBI" id="CHEBI:77636"/>
    </reaction>
</comment>
<sequence>MRRTDELLPGNPWLRRLRDGNGATRVICFPHAGGSASYFRRLAKMLPVDTEVLAVQYPGRGNRLRERPIESVPLLAEGIASALPASDKQDVLFGHSLGGHIAFEVAQRLPVRKLVVSGIVAPSKVVDLGYRLLNEAEGIERIAALGGLPPEILNDPSALSALFPVLRSDFTAGETYTPPPDATVACDITALIGDKDVLAPLERVSSWREHTRGNFDLQVFRGGGHFYLEDHIDEVSACLIQVCNVSPII</sequence>
<dbReference type="Pfam" id="PF00975">
    <property type="entry name" value="Thioesterase"/>
    <property type="match status" value="1"/>
</dbReference>
<dbReference type="PANTHER" id="PTHR11487">
    <property type="entry name" value="THIOESTERASE"/>
    <property type="match status" value="1"/>
</dbReference>
<dbReference type="InterPro" id="IPR001031">
    <property type="entry name" value="Thioesterase"/>
</dbReference>
<dbReference type="PANTHER" id="PTHR11487:SF0">
    <property type="entry name" value="S-ACYL FATTY ACID SYNTHASE THIOESTERASE, MEDIUM CHAIN"/>
    <property type="match status" value="1"/>
</dbReference>
<proteinExistence type="inferred from homology"/>
<dbReference type="AlphaFoldDB" id="A0A0U1AJ50"/>
<evidence type="ECO:0000256" key="4">
    <source>
        <dbReference type="ARBA" id="ARBA00024293"/>
    </source>
</evidence>
<evidence type="ECO:0000259" key="5">
    <source>
        <dbReference type="Pfam" id="PF00975"/>
    </source>
</evidence>
<dbReference type="GO" id="GO:0016874">
    <property type="term" value="F:ligase activity"/>
    <property type="evidence" value="ECO:0007669"/>
    <property type="project" value="UniProtKB-KW"/>
</dbReference>
<organism evidence="6 7">
    <name type="scientific">Mycobacteroides abscessus</name>
    <dbReference type="NCBI Taxonomy" id="36809"/>
    <lineage>
        <taxon>Bacteria</taxon>
        <taxon>Bacillati</taxon>
        <taxon>Actinomycetota</taxon>
        <taxon>Actinomycetes</taxon>
        <taxon>Mycobacteriales</taxon>
        <taxon>Mycobacteriaceae</taxon>
        <taxon>Mycobacteroides</taxon>
    </lineage>
</organism>
<keyword evidence="6" id="KW-0436">Ligase</keyword>
<dbReference type="GO" id="GO:0047617">
    <property type="term" value="F:fatty acyl-CoA hydrolase activity"/>
    <property type="evidence" value="ECO:0007669"/>
    <property type="project" value="RHEA"/>
</dbReference>
<dbReference type="Proteomes" id="UP000045782">
    <property type="component" value="Unassembled WGS sequence"/>
</dbReference>
<dbReference type="InterPro" id="IPR012223">
    <property type="entry name" value="TEII"/>
</dbReference>
<dbReference type="SUPFAM" id="SSF53474">
    <property type="entry name" value="alpha/beta-Hydrolases"/>
    <property type="match status" value="1"/>
</dbReference>
<reference evidence="6 7" key="1">
    <citation type="submission" date="2015-03" db="EMBL/GenBank/DDBJ databases">
        <authorList>
            <person name="Murphy D."/>
        </authorList>
    </citation>
    <scope>NUCLEOTIDE SEQUENCE [LARGE SCALE GENOMIC DNA]</scope>
    <source>
        <strain evidence="6 7">PAP088</strain>
    </source>
</reference>
<protein>
    <recommendedName>
        <fullName evidence="2">Thioesterase TesA</fullName>
    </recommendedName>
</protein>
<dbReference type="Gene3D" id="3.40.50.1820">
    <property type="entry name" value="alpha/beta hydrolase"/>
    <property type="match status" value="1"/>
</dbReference>
<accession>A0A0U1AJ50</accession>